<feature type="compositionally biased region" description="Polar residues" evidence="1">
    <location>
        <begin position="324"/>
        <end position="334"/>
    </location>
</feature>
<evidence type="ECO:0000313" key="3">
    <source>
        <dbReference type="EMBL" id="KAH3697310.1"/>
    </source>
</evidence>
<reference evidence="3" key="1">
    <citation type="journal article" date="2019" name="bioRxiv">
        <title>The Genome of the Zebra Mussel, Dreissena polymorpha: A Resource for Invasive Species Research.</title>
        <authorList>
            <person name="McCartney M.A."/>
            <person name="Auch B."/>
            <person name="Kono T."/>
            <person name="Mallez S."/>
            <person name="Zhang Y."/>
            <person name="Obille A."/>
            <person name="Becker A."/>
            <person name="Abrahante J.E."/>
            <person name="Garbe J."/>
            <person name="Badalamenti J.P."/>
            <person name="Herman A."/>
            <person name="Mangelson H."/>
            <person name="Liachko I."/>
            <person name="Sullivan S."/>
            <person name="Sone E.D."/>
            <person name="Koren S."/>
            <person name="Silverstein K.A.T."/>
            <person name="Beckman K.B."/>
            <person name="Gohl D.M."/>
        </authorList>
    </citation>
    <scope>NUCLEOTIDE SEQUENCE</scope>
    <source>
        <strain evidence="3">Duluth1</strain>
        <tissue evidence="3">Whole animal</tissue>
    </source>
</reference>
<feature type="transmembrane region" description="Helical" evidence="2">
    <location>
        <begin position="288"/>
        <end position="314"/>
    </location>
</feature>
<evidence type="ECO:0000256" key="2">
    <source>
        <dbReference type="SAM" id="Phobius"/>
    </source>
</evidence>
<dbReference type="EMBL" id="JAIWYP010000016">
    <property type="protein sequence ID" value="KAH3697310.1"/>
    <property type="molecule type" value="Genomic_DNA"/>
</dbReference>
<accession>A0A9D3YBM2</accession>
<protein>
    <submittedName>
        <fullName evidence="3">Uncharacterized protein</fullName>
    </submittedName>
</protein>
<sequence length="379" mass="42641">MSPEIMEKEVLVSVKISKGEHFIVTNEQTNWDGTPCALGVPSIFYTAETGWRVKKSNLQLTHNYEVWIGYIEATFVFQYLGCSDVPQIVYCTDSCGNPKIVCGQQQSNFFSVFNRKLNEIPIFGDSLQHDDKCLVFKPPQTYSWKECTDFHRLLCSDVIDGRRTAIVQPQYTTLESIRNANVSDVDTTYHWTSYIRTSLVIKANIEGLKLEANNVQYAYMSPDGKVNFTESGQRRALCEDAKETSTQPTDSSTVDHIVSSQTNFRTRSTDISSTQLPAHSTETNKREFLGIGLGIGVPVGIALSIGGLAIIALLRKRRFVSCVKTESSSDNNEPTCKRAEPYNDDLADRNEKDTNYCSVDRYRNVDSDESSVRYANTEQ</sequence>
<keyword evidence="2" id="KW-1133">Transmembrane helix</keyword>
<keyword evidence="4" id="KW-1185">Reference proteome</keyword>
<proteinExistence type="predicted"/>
<evidence type="ECO:0000313" key="4">
    <source>
        <dbReference type="Proteomes" id="UP000828390"/>
    </source>
</evidence>
<feature type="region of interest" description="Disordered" evidence="1">
    <location>
        <begin position="324"/>
        <end position="353"/>
    </location>
</feature>
<evidence type="ECO:0000256" key="1">
    <source>
        <dbReference type="SAM" id="MobiDB-lite"/>
    </source>
</evidence>
<organism evidence="3 4">
    <name type="scientific">Dreissena polymorpha</name>
    <name type="common">Zebra mussel</name>
    <name type="synonym">Mytilus polymorpha</name>
    <dbReference type="NCBI Taxonomy" id="45954"/>
    <lineage>
        <taxon>Eukaryota</taxon>
        <taxon>Metazoa</taxon>
        <taxon>Spiralia</taxon>
        <taxon>Lophotrochozoa</taxon>
        <taxon>Mollusca</taxon>
        <taxon>Bivalvia</taxon>
        <taxon>Autobranchia</taxon>
        <taxon>Heteroconchia</taxon>
        <taxon>Euheterodonta</taxon>
        <taxon>Imparidentia</taxon>
        <taxon>Neoheterodontei</taxon>
        <taxon>Myida</taxon>
        <taxon>Dreissenoidea</taxon>
        <taxon>Dreissenidae</taxon>
        <taxon>Dreissena</taxon>
    </lineage>
</organism>
<reference evidence="3" key="2">
    <citation type="submission" date="2020-11" db="EMBL/GenBank/DDBJ databases">
        <authorList>
            <person name="McCartney M.A."/>
            <person name="Auch B."/>
            <person name="Kono T."/>
            <person name="Mallez S."/>
            <person name="Becker A."/>
            <person name="Gohl D.M."/>
            <person name="Silverstein K.A.T."/>
            <person name="Koren S."/>
            <person name="Bechman K.B."/>
            <person name="Herman A."/>
            <person name="Abrahante J.E."/>
            <person name="Garbe J."/>
        </authorList>
    </citation>
    <scope>NUCLEOTIDE SEQUENCE</scope>
    <source>
        <strain evidence="3">Duluth1</strain>
        <tissue evidence="3">Whole animal</tissue>
    </source>
</reference>
<gene>
    <name evidence="3" type="ORF">DPMN_084808</name>
</gene>
<dbReference type="Proteomes" id="UP000828390">
    <property type="component" value="Unassembled WGS sequence"/>
</dbReference>
<comment type="caution">
    <text evidence="3">The sequence shown here is derived from an EMBL/GenBank/DDBJ whole genome shotgun (WGS) entry which is preliminary data.</text>
</comment>
<keyword evidence="2" id="KW-0812">Transmembrane</keyword>
<name>A0A9D3YBM2_DREPO</name>
<keyword evidence="2" id="KW-0472">Membrane</keyword>
<dbReference type="AlphaFoldDB" id="A0A9D3YBM2"/>
<feature type="compositionally biased region" description="Basic and acidic residues" evidence="1">
    <location>
        <begin position="335"/>
        <end position="353"/>
    </location>
</feature>